<organism evidence="1 2">
    <name type="scientific">Mucilaginibacter calamicampi</name>
    <dbReference type="NCBI Taxonomy" id="1302352"/>
    <lineage>
        <taxon>Bacteria</taxon>
        <taxon>Pseudomonadati</taxon>
        <taxon>Bacteroidota</taxon>
        <taxon>Sphingobacteriia</taxon>
        <taxon>Sphingobacteriales</taxon>
        <taxon>Sphingobacteriaceae</taxon>
        <taxon>Mucilaginibacter</taxon>
    </lineage>
</organism>
<protein>
    <submittedName>
        <fullName evidence="1">Uncharacterized protein</fullName>
    </submittedName>
</protein>
<evidence type="ECO:0000313" key="1">
    <source>
        <dbReference type="EMBL" id="MFD0748996.1"/>
    </source>
</evidence>
<reference evidence="2" key="1">
    <citation type="journal article" date="2019" name="Int. J. Syst. Evol. Microbiol.">
        <title>The Global Catalogue of Microorganisms (GCM) 10K type strain sequencing project: providing services to taxonomists for standard genome sequencing and annotation.</title>
        <authorList>
            <consortium name="The Broad Institute Genomics Platform"/>
            <consortium name="The Broad Institute Genome Sequencing Center for Infectious Disease"/>
            <person name="Wu L."/>
            <person name="Ma J."/>
        </authorList>
    </citation>
    <scope>NUCLEOTIDE SEQUENCE [LARGE SCALE GENOMIC DNA]</scope>
    <source>
        <strain evidence="2">CCUG 63418</strain>
    </source>
</reference>
<dbReference type="Proteomes" id="UP001596958">
    <property type="component" value="Unassembled WGS sequence"/>
</dbReference>
<keyword evidence="2" id="KW-1185">Reference proteome</keyword>
<proteinExistence type="predicted"/>
<name>A0ABW2YX16_9SPHI</name>
<sequence length="139" mass="16451">MIKNAPYKFTEFESFSYQFGPRQSMLNSYNSKTGEYQYVNDRDSVVKTQLKLNKDDLLYLHRKAASLGFWDFPVNEIGDSIKTGRQPLRYIIEFKYQRKSKRVTFDQNYDNDPKLIDANVKMIKEIELVMAQAEGRQKK</sequence>
<accession>A0ABW2YX16</accession>
<gene>
    <name evidence="1" type="ORF">ACFQZS_02510</name>
</gene>
<comment type="caution">
    <text evidence="1">The sequence shown here is derived from an EMBL/GenBank/DDBJ whole genome shotgun (WGS) entry which is preliminary data.</text>
</comment>
<evidence type="ECO:0000313" key="2">
    <source>
        <dbReference type="Proteomes" id="UP001596958"/>
    </source>
</evidence>
<dbReference type="RefSeq" id="WP_377096980.1">
    <property type="nucleotide sequence ID" value="NZ_JBHTHU010000001.1"/>
</dbReference>
<dbReference type="EMBL" id="JBHTHU010000001">
    <property type="protein sequence ID" value="MFD0748996.1"/>
    <property type="molecule type" value="Genomic_DNA"/>
</dbReference>